<dbReference type="Proteomes" id="UP000182284">
    <property type="component" value="Unassembled WGS sequence"/>
</dbReference>
<proteinExistence type="predicted"/>
<dbReference type="RefSeq" id="WP_074640460.1">
    <property type="nucleotide sequence ID" value="NZ_FNBL01000001.1"/>
</dbReference>
<dbReference type="AlphaFoldDB" id="A0A1G7G315"/>
<dbReference type="OrthoDB" id="4119964at2"/>
<dbReference type="EMBL" id="FNBL01000001">
    <property type="protein sequence ID" value="SDE82518.1"/>
    <property type="molecule type" value="Genomic_DNA"/>
</dbReference>
<gene>
    <name evidence="1" type="ORF">SAMN04488117_101364</name>
</gene>
<name>A0A1G7G315_9RHOB</name>
<evidence type="ECO:0000313" key="2">
    <source>
        <dbReference type="Proteomes" id="UP000182284"/>
    </source>
</evidence>
<accession>A0A1G7G315</accession>
<organism evidence="1 2">
    <name type="scientific">Celeribacter baekdonensis</name>
    <dbReference type="NCBI Taxonomy" id="875171"/>
    <lineage>
        <taxon>Bacteria</taxon>
        <taxon>Pseudomonadati</taxon>
        <taxon>Pseudomonadota</taxon>
        <taxon>Alphaproteobacteria</taxon>
        <taxon>Rhodobacterales</taxon>
        <taxon>Roseobacteraceae</taxon>
        <taxon>Celeribacter</taxon>
    </lineage>
</organism>
<evidence type="ECO:0008006" key="3">
    <source>
        <dbReference type="Google" id="ProtNLM"/>
    </source>
</evidence>
<evidence type="ECO:0000313" key="1">
    <source>
        <dbReference type="EMBL" id="SDE82518.1"/>
    </source>
</evidence>
<protein>
    <recommendedName>
        <fullName evidence="3">DUF2971 domain-containing protein</fullName>
    </recommendedName>
</protein>
<reference evidence="1 2" key="1">
    <citation type="submission" date="2016-10" db="EMBL/GenBank/DDBJ databases">
        <authorList>
            <person name="de Groot N.N."/>
        </authorList>
    </citation>
    <scope>NUCLEOTIDE SEQUENCE [LARGE SCALE GENOMIC DNA]</scope>
    <source>
        <strain evidence="1 2">DSM 27375</strain>
    </source>
</reference>
<sequence length="253" mass="29271">MPTLCYFMPSKHLISNLQNRHLKISRFNECNDVFELGNFRAPEKTDIPTKREIRTEIRDWSAKANEKMGLICFSNHHYSPLMWAHYADQNRGACLVFEYEEKPGVKLAEVNYTRNRHVFPLREAQTLPLLTSETPLGDLIIHCATKELDWSYEEEQRLLIFFDEAKTLVKDVGCLKFLKWEDVLTLKEVYLGAKPDCCVEAIKGALPKNGEDVNVTQKRAAFRDFRIVTQENSGRHKACKDSHDCSCPKFNPT</sequence>